<dbReference type="Proteomes" id="UP000070444">
    <property type="component" value="Unassembled WGS sequence"/>
</dbReference>
<evidence type="ECO:0000256" key="1">
    <source>
        <dbReference type="ARBA" id="ARBA00008792"/>
    </source>
</evidence>
<dbReference type="SMART" id="SM00490">
    <property type="entry name" value="HELICc"/>
    <property type="match status" value="1"/>
</dbReference>
<sequence length="1091" mass="123230">MGKKSKTPAVPKEGKDVQGLEGTGKWSSKKRKRLDKYITKKLQKDEKNTLMEKLNQSQFHHKLMVSSRSLGMPISDPSVPLFVDMNASTSTQTAPPVVSKVQLGTALKPGQGIGILPKRIKPNNKGKILSAKEILEKFRGVKNDDDSDDYSDSDLSDSEEDSEEDDDEDEEGSEEESSEDEEERIIHTNIDDLMEIDPSLKRPEDRPQFEADKPNTNVIQTTVDSSQQQKAFYINVQRTEKIQEVRQNLPVCGEEQTIMEKIRENPCIIVCGATGSGKTTQIPQFLFEAGYGHPDGENPGMVGITQPRRVAAVSTSVRVGEELGDMGKFVGYQIRYDTKVDKDTRIKFMTDGVLLREVSKDFLLQKYSVIILDEAHERTLNTDILIGVLSRSLKLRNKMAQEGKPGIKPLRLIIMSATLRVQDFVENQRLFEPTEIPPVINVEARQYPVVTHFSKRTELQDYVGEAFTKVGRIHQKLPKGGILVFLTGQNEIQQLVYKLKKVYGPKKKNFARDNFVENKDNQIGWEAEDYQNDAGNNKVIEEDAEEDVIYDSDLDDDEYEDEEDLMEELREEAKQNPTQTASKDQPLYVLPLYSLLPTQQQLKVFEPVPEGHRLCIVATNVAETSLTIPGIRYVVDCGRAKEKRYNIDTGITSYEVDWTSKASAEQRAGRAGRTGPGHSYRLYSSTVYNDYFPQFSDPEIFRTSIEGTILLMKAMNLDKVQNFPFPTPPPLSNIIRGENLLEYLGALKSKVKTITDIGKIMVQFPVNPRLGKMLSVGNQFGCLEYVIALVAAITCGDPFIKPDFVSNEDDEMDEDDEDRKQINSKAKRDYYRSLQLHGGKEPTSDLLRILNVIGAFEYEPESNQATFCENHCLRLKTLQEIRQLRRQLTHIIQIYFPSANISLNPKMSPPNAEQRVAIRQILLAGYLDQVAVRAKYLDPDLNLKGMRGEPYKIMWDSEIPSSGDSNLEKYVYLEDSSCLHGKKILPDIVVYSQLDKTSSGRVLMKGNTEIDSSWLTSVCSTLTKLSKPIVLPTGQKSLQSLISKVKSNTSSSDPTRIVSVTPYYGPKAWKLPDLKVLQELRKGKWEDKEIL</sequence>
<dbReference type="SMART" id="SM00847">
    <property type="entry name" value="HA2"/>
    <property type="match status" value="1"/>
</dbReference>
<evidence type="ECO:0000259" key="10">
    <source>
        <dbReference type="PROSITE" id="PS51194"/>
    </source>
</evidence>
<accession>A0A137NT55</accession>
<feature type="compositionally biased region" description="Basic and acidic residues" evidence="8">
    <location>
        <begin position="198"/>
        <end position="213"/>
    </location>
</feature>
<dbReference type="InterPro" id="IPR003593">
    <property type="entry name" value="AAA+_ATPase"/>
</dbReference>
<evidence type="ECO:0000256" key="7">
    <source>
        <dbReference type="ARBA" id="ARBA00047984"/>
    </source>
</evidence>
<dbReference type="Gene3D" id="3.40.50.300">
    <property type="entry name" value="P-loop containing nucleotide triphosphate hydrolases"/>
    <property type="match status" value="3"/>
</dbReference>
<evidence type="ECO:0000256" key="6">
    <source>
        <dbReference type="ARBA" id="ARBA00022840"/>
    </source>
</evidence>
<keyword evidence="4 11" id="KW-0378">Hydrolase</keyword>
<dbReference type="InterPro" id="IPR011545">
    <property type="entry name" value="DEAD/DEAH_box_helicase_dom"/>
</dbReference>
<dbReference type="PROSITE" id="PS51194">
    <property type="entry name" value="HELICASE_CTER"/>
    <property type="match status" value="1"/>
</dbReference>
<gene>
    <name evidence="11" type="ORF">CONCODRAFT_80654</name>
</gene>
<evidence type="ECO:0000256" key="5">
    <source>
        <dbReference type="ARBA" id="ARBA00022806"/>
    </source>
</evidence>
<protein>
    <recommendedName>
        <fullName evidence="2">RNA helicase</fullName>
        <ecNumber evidence="2">3.6.4.13</ecNumber>
    </recommendedName>
</protein>
<evidence type="ECO:0000256" key="2">
    <source>
        <dbReference type="ARBA" id="ARBA00012552"/>
    </source>
</evidence>
<dbReference type="CDD" id="cd17982">
    <property type="entry name" value="DEXHc_DHX37"/>
    <property type="match status" value="1"/>
</dbReference>
<dbReference type="InterPro" id="IPR007502">
    <property type="entry name" value="Helicase-assoc_dom"/>
</dbReference>
<dbReference type="SUPFAM" id="SSF52540">
    <property type="entry name" value="P-loop containing nucleoside triphosphate hydrolases"/>
    <property type="match status" value="1"/>
</dbReference>
<name>A0A137NT55_CONC2</name>
<evidence type="ECO:0000313" key="12">
    <source>
        <dbReference type="Proteomes" id="UP000070444"/>
    </source>
</evidence>
<dbReference type="GO" id="GO:0005524">
    <property type="term" value="F:ATP binding"/>
    <property type="evidence" value="ECO:0007669"/>
    <property type="project" value="UniProtKB-KW"/>
</dbReference>
<dbReference type="InterPro" id="IPR027417">
    <property type="entry name" value="P-loop_NTPase"/>
</dbReference>
<dbReference type="PROSITE" id="PS00690">
    <property type="entry name" value="DEAH_ATP_HELICASE"/>
    <property type="match status" value="1"/>
</dbReference>
<dbReference type="SMART" id="SM00382">
    <property type="entry name" value="AAA"/>
    <property type="match status" value="1"/>
</dbReference>
<evidence type="ECO:0000256" key="3">
    <source>
        <dbReference type="ARBA" id="ARBA00022741"/>
    </source>
</evidence>
<keyword evidence="5" id="KW-0347">Helicase</keyword>
<dbReference type="Gene3D" id="1.20.120.1080">
    <property type="match status" value="1"/>
</dbReference>
<dbReference type="Pfam" id="PF00271">
    <property type="entry name" value="Helicase_C"/>
    <property type="match status" value="1"/>
</dbReference>
<keyword evidence="3" id="KW-0547">Nucleotide-binding</keyword>
<evidence type="ECO:0000313" key="11">
    <source>
        <dbReference type="EMBL" id="KXN65889.1"/>
    </source>
</evidence>
<dbReference type="InterPro" id="IPR002464">
    <property type="entry name" value="DNA/RNA_helicase_DEAH_CS"/>
</dbReference>
<feature type="compositionally biased region" description="Acidic residues" evidence="8">
    <location>
        <begin position="555"/>
        <end position="566"/>
    </location>
</feature>
<dbReference type="Pfam" id="PF00270">
    <property type="entry name" value="DEAD"/>
    <property type="match status" value="1"/>
</dbReference>
<feature type="domain" description="Helicase ATP-binding" evidence="9">
    <location>
        <begin position="259"/>
        <end position="437"/>
    </location>
</feature>
<dbReference type="EMBL" id="KQ964800">
    <property type="protein sequence ID" value="KXN65889.1"/>
    <property type="molecule type" value="Genomic_DNA"/>
</dbReference>
<feature type="compositionally biased region" description="Acidic residues" evidence="8">
    <location>
        <begin position="145"/>
        <end position="183"/>
    </location>
</feature>
<dbReference type="GO" id="GO:0005730">
    <property type="term" value="C:nucleolus"/>
    <property type="evidence" value="ECO:0007669"/>
    <property type="project" value="TreeGrafter"/>
</dbReference>
<dbReference type="InterPro" id="IPR001650">
    <property type="entry name" value="Helicase_C-like"/>
</dbReference>
<organism evidence="11 12">
    <name type="scientific">Conidiobolus coronatus (strain ATCC 28846 / CBS 209.66 / NRRL 28638)</name>
    <name type="common">Delacroixia coronata</name>
    <dbReference type="NCBI Taxonomy" id="796925"/>
    <lineage>
        <taxon>Eukaryota</taxon>
        <taxon>Fungi</taxon>
        <taxon>Fungi incertae sedis</taxon>
        <taxon>Zoopagomycota</taxon>
        <taxon>Entomophthoromycotina</taxon>
        <taxon>Entomophthoromycetes</taxon>
        <taxon>Entomophthorales</taxon>
        <taxon>Ancylistaceae</taxon>
        <taxon>Conidiobolus</taxon>
    </lineage>
</organism>
<keyword evidence="6" id="KW-0067">ATP-binding</keyword>
<feature type="region of interest" description="Disordered" evidence="8">
    <location>
        <begin position="1"/>
        <end position="33"/>
    </location>
</feature>
<dbReference type="PROSITE" id="PS51192">
    <property type="entry name" value="HELICASE_ATP_BIND_1"/>
    <property type="match status" value="1"/>
</dbReference>
<reference evidence="11 12" key="1">
    <citation type="journal article" date="2015" name="Genome Biol. Evol.">
        <title>Phylogenomic analyses indicate that early fungi evolved digesting cell walls of algal ancestors of land plants.</title>
        <authorList>
            <person name="Chang Y."/>
            <person name="Wang S."/>
            <person name="Sekimoto S."/>
            <person name="Aerts A.L."/>
            <person name="Choi C."/>
            <person name="Clum A."/>
            <person name="LaButti K.M."/>
            <person name="Lindquist E.A."/>
            <person name="Yee Ngan C."/>
            <person name="Ohm R.A."/>
            <person name="Salamov A.A."/>
            <person name="Grigoriev I.V."/>
            <person name="Spatafora J.W."/>
            <person name="Berbee M.L."/>
        </authorList>
    </citation>
    <scope>NUCLEOTIDE SEQUENCE [LARGE SCALE GENOMIC DNA]</scope>
    <source>
        <strain evidence="11 12">NRRL 28638</strain>
    </source>
</reference>
<dbReference type="OMA" id="KYAYHCA"/>
<feature type="region of interest" description="Disordered" evidence="8">
    <location>
        <begin position="555"/>
        <end position="581"/>
    </location>
</feature>
<feature type="region of interest" description="Disordered" evidence="8">
    <location>
        <begin position="140"/>
        <end position="213"/>
    </location>
</feature>
<dbReference type="GO" id="GO:0000462">
    <property type="term" value="P:maturation of SSU-rRNA from tricistronic rRNA transcript (SSU-rRNA, 5.8S rRNA, LSU-rRNA)"/>
    <property type="evidence" value="ECO:0007669"/>
    <property type="project" value="TreeGrafter"/>
</dbReference>
<dbReference type="CDD" id="cd18791">
    <property type="entry name" value="SF2_C_RHA"/>
    <property type="match status" value="1"/>
</dbReference>
<dbReference type="EC" id="3.6.4.13" evidence="2"/>
<evidence type="ECO:0000259" key="9">
    <source>
        <dbReference type="PROSITE" id="PS51192"/>
    </source>
</evidence>
<dbReference type="Pfam" id="PF04408">
    <property type="entry name" value="WHD_HA2"/>
    <property type="match status" value="1"/>
</dbReference>
<dbReference type="SMART" id="SM00487">
    <property type="entry name" value="DEXDc"/>
    <property type="match status" value="1"/>
</dbReference>
<dbReference type="InterPro" id="IPR014001">
    <property type="entry name" value="Helicase_ATP-bd"/>
</dbReference>
<dbReference type="STRING" id="796925.A0A137NT55"/>
<evidence type="ECO:0000256" key="4">
    <source>
        <dbReference type="ARBA" id="ARBA00022801"/>
    </source>
</evidence>
<dbReference type="PANTHER" id="PTHR18934">
    <property type="entry name" value="ATP-DEPENDENT RNA HELICASE"/>
    <property type="match status" value="1"/>
</dbReference>
<keyword evidence="12" id="KW-1185">Reference proteome</keyword>
<dbReference type="Pfam" id="PF21010">
    <property type="entry name" value="HA2_C"/>
    <property type="match status" value="1"/>
</dbReference>
<dbReference type="FunFam" id="3.40.50.300:FF:000637">
    <property type="entry name" value="ATP-dependent RNA helicase DHX37/DHR1"/>
    <property type="match status" value="1"/>
</dbReference>
<dbReference type="GO" id="GO:1990904">
    <property type="term" value="C:ribonucleoprotein complex"/>
    <property type="evidence" value="ECO:0007669"/>
    <property type="project" value="UniProtKB-ARBA"/>
</dbReference>
<dbReference type="AlphaFoldDB" id="A0A137NT55"/>
<dbReference type="GO" id="GO:0016787">
    <property type="term" value="F:hydrolase activity"/>
    <property type="evidence" value="ECO:0007669"/>
    <property type="project" value="UniProtKB-KW"/>
</dbReference>
<dbReference type="GO" id="GO:0003723">
    <property type="term" value="F:RNA binding"/>
    <property type="evidence" value="ECO:0007669"/>
    <property type="project" value="TreeGrafter"/>
</dbReference>
<comment type="similarity">
    <text evidence="1">Belongs to the DEAD box helicase family. DEAH subfamily.</text>
</comment>
<dbReference type="PANTHER" id="PTHR18934:SF99">
    <property type="entry name" value="ATP-DEPENDENT RNA HELICASE DHX37-RELATED"/>
    <property type="match status" value="1"/>
</dbReference>
<evidence type="ECO:0000256" key="8">
    <source>
        <dbReference type="SAM" id="MobiDB-lite"/>
    </source>
</evidence>
<feature type="domain" description="Helicase C-terminal" evidence="10">
    <location>
        <begin position="535"/>
        <end position="716"/>
    </location>
</feature>
<dbReference type="OrthoDB" id="10253254at2759"/>
<dbReference type="GO" id="GO:0003724">
    <property type="term" value="F:RNA helicase activity"/>
    <property type="evidence" value="ECO:0007669"/>
    <property type="project" value="UniProtKB-EC"/>
</dbReference>
<proteinExistence type="inferred from homology"/>
<comment type="catalytic activity">
    <reaction evidence="7">
        <text>ATP + H2O = ADP + phosphate + H(+)</text>
        <dbReference type="Rhea" id="RHEA:13065"/>
        <dbReference type="ChEBI" id="CHEBI:15377"/>
        <dbReference type="ChEBI" id="CHEBI:15378"/>
        <dbReference type="ChEBI" id="CHEBI:30616"/>
        <dbReference type="ChEBI" id="CHEBI:43474"/>
        <dbReference type="ChEBI" id="CHEBI:456216"/>
        <dbReference type="EC" id="3.6.4.13"/>
    </reaction>
</comment>
<dbReference type="InterPro" id="IPR048333">
    <property type="entry name" value="HA2_WH"/>
</dbReference>